<dbReference type="RefSeq" id="WP_092725723.1">
    <property type="nucleotide sequence ID" value="NZ_FNNO01000014.1"/>
</dbReference>
<keyword evidence="2" id="KW-0413">Isomerase</keyword>
<proteinExistence type="predicted"/>
<dbReference type="AlphaFoldDB" id="A0A8X8IHV1"/>
<feature type="domain" description="SnoaL-like" evidence="1">
    <location>
        <begin position="9"/>
        <end position="110"/>
    </location>
</feature>
<dbReference type="InterPro" id="IPR037401">
    <property type="entry name" value="SnoaL-like"/>
</dbReference>
<gene>
    <name evidence="2" type="ORF">SAMN05444410_11462</name>
</gene>
<evidence type="ECO:0000313" key="2">
    <source>
        <dbReference type="EMBL" id="SDX37017.1"/>
    </source>
</evidence>
<sequence length="156" mass="18413">MNTNEQTIHRFYSAFQQRDYAGMNACYDAEVVFSDMVFGLLNSQETRAMWEMLCKNAKGLTIRFDNIQLLDEEYATCDWVATYTFTQTGRKVVNKVKAHLRLKDGLITEHSDAFDIYKWSRQAFGLRGWLFGWTNFMRNRIHINAKKRLLLFMGQQ</sequence>
<dbReference type="Gene3D" id="3.10.450.50">
    <property type="match status" value="1"/>
</dbReference>
<dbReference type="InterPro" id="IPR032710">
    <property type="entry name" value="NTF2-like_dom_sf"/>
</dbReference>
<keyword evidence="3" id="KW-1185">Reference proteome</keyword>
<evidence type="ECO:0000313" key="3">
    <source>
        <dbReference type="Proteomes" id="UP000198711"/>
    </source>
</evidence>
<evidence type="ECO:0000259" key="1">
    <source>
        <dbReference type="Pfam" id="PF12680"/>
    </source>
</evidence>
<dbReference type="EMBL" id="FNNO01000014">
    <property type="protein sequence ID" value="SDX37017.1"/>
    <property type="molecule type" value="Genomic_DNA"/>
</dbReference>
<name>A0A8X8IHV1_9BACT</name>
<dbReference type="Proteomes" id="UP000198711">
    <property type="component" value="Unassembled WGS sequence"/>
</dbReference>
<dbReference type="Pfam" id="PF12680">
    <property type="entry name" value="SnoaL_2"/>
    <property type="match status" value="1"/>
</dbReference>
<comment type="caution">
    <text evidence="2">The sequence shown here is derived from an EMBL/GenBank/DDBJ whole genome shotgun (WGS) entry which is preliminary data.</text>
</comment>
<protein>
    <submittedName>
        <fullName evidence="2">Ketosteroid isomerase-related protein</fullName>
    </submittedName>
</protein>
<dbReference type="GO" id="GO:0016853">
    <property type="term" value="F:isomerase activity"/>
    <property type="evidence" value="ECO:0007669"/>
    <property type="project" value="UniProtKB-KW"/>
</dbReference>
<accession>A0A8X8IHV1</accession>
<reference evidence="2 3" key="1">
    <citation type="submission" date="2016-10" db="EMBL/GenBank/DDBJ databases">
        <authorList>
            <person name="Varghese N."/>
            <person name="Submissions S."/>
        </authorList>
    </citation>
    <scope>NUCLEOTIDE SEQUENCE [LARGE SCALE GENOMIC DNA]</scope>
    <source>
        <strain evidence="2 3">DSM 25353</strain>
    </source>
</reference>
<dbReference type="SUPFAM" id="SSF54427">
    <property type="entry name" value="NTF2-like"/>
    <property type="match status" value="1"/>
</dbReference>
<organism evidence="2 3">
    <name type="scientific">Hydrobacter penzbergensis</name>
    <dbReference type="NCBI Taxonomy" id="1235997"/>
    <lineage>
        <taxon>Bacteria</taxon>
        <taxon>Pseudomonadati</taxon>
        <taxon>Bacteroidota</taxon>
        <taxon>Chitinophagia</taxon>
        <taxon>Chitinophagales</taxon>
        <taxon>Chitinophagaceae</taxon>
        <taxon>Hydrobacter</taxon>
    </lineage>
</organism>